<dbReference type="PROSITE" id="PS50994">
    <property type="entry name" value="INTEGRASE"/>
    <property type="match status" value="1"/>
</dbReference>
<evidence type="ECO:0000313" key="14">
    <source>
        <dbReference type="Proteomes" id="UP000221165"/>
    </source>
</evidence>
<dbReference type="InterPro" id="IPR041588">
    <property type="entry name" value="Integrase_H2C2"/>
</dbReference>
<reference evidence="13 14" key="1">
    <citation type="journal article" date="2017" name="Int. J. Parasitol.">
        <title>The genome of the protozoan parasite Cystoisospora suis and a reverse vaccinology approach to identify vaccine candidates.</title>
        <authorList>
            <person name="Palmieri N."/>
            <person name="Shrestha A."/>
            <person name="Ruttkowski B."/>
            <person name="Beck T."/>
            <person name="Vogl C."/>
            <person name="Tomley F."/>
            <person name="Blake D.P."/>
            <person name="Joachim A."/>
        </authorList>
    </citation>
    <scope>NUCLEOTIDE SEQUENCE [LARGE SCALE GENOMIC DNA]</scope>
    <source>
        <strain evidence="13 14">Wien I</strain>
    </source>
</reference>
<keyword evidence="8" id="KW-0548">Nucleotidyltransferase</keyword>
<keyword evidence="14" id="KW-1185">Reference proteome</keyword>
<dbReference type="Pfam" id="PF17919">
    <property type="entry name" value="RT_RNaseH_2"/>
    <property type="match status" value="1"/>
</dbReference>
<keyword evidence="9" id="KW-0238">DNA-binding</keyword>
<evidence type="ECO:0000256" key="1">
    <source>
        <dbReference type="ARBA" id="ARBA00022670"/>
    </source>
</evidence>
<dbReference type="GeneID" id="94426529"/>
<feature type="domain" description="Chromo" evidence="11">
    <location>
        <begin position="542"/>
        <end position="578"/>
    </location>
</feature>
<dbReference type="OrthoDB" id="2013610at2759"/>
<organism evidence="13 14">
    <name type="scientific">Cystoisospora suis</name>
    <dbReference type="NCBI Taxonomy" id="483139"/>
    <lineage>
        <taxon>Eukaryota</taxon>
        <taxon>Sar</taxon>
        <taxon>Alveolata</taxon>
        <taxon>Apicomplexa</taxon>
        <taxon>Conoidasida</taxon>
        <taxon>Coccidia</taxon>
        <taxon>Eucoccidiorida</taxon>
        <taxon>Eimeriorina</taxon>
        <taxon>Sarcocystidae</taxon>
        <taxon>Cystoisospora</taxon>
    </lineage>
</organism>
<dbReference type="Proteomes" id="UP000221165">
    <property type="component" value="Unassembled WGS sequence"/>
</dbReference>
<dbReference type="Gene3D" id="3.30.70.270">
    <property type="match status" value="1"/>
</dbReference>
<dbReference type="InterPro" id="IPR000953">
    <property type="entry name" value="Chromo/chromo_shadow_dom"/>
</dbReference>
<dbReference type="InterPro" id="IPR043128">
    <property type="entry name" value="Rev_trsase/Diguanyl_cyclase"/>
</dbReference>
<evidence type="ECO:0000256" key="7">
    <source>
        <dbReference type="ARBA" id="ARBA00022918"/>
    </source>
</evidence>
<dbReference type="InterPro" id="IPR012337">
    <property type="entry name" value="RNaseH-like_sf"/>
</dbReference>
<dbReference type="InterPro" id="IPR056924">
    <property type="entry name" value="SH3_Tf2-1"/>
</dbReference>
<dbReference type="GO" id="GO:0003677">
    <property type="term" value="F:DNA binding"/>
    <property type="evidence" value="ECO:0007669"/>
    <property type="project" value="UniProtKB-KW"/>
</dbReference>
<dbReference type="CDD" id="cd09274">
    <property type="entry name" value="RNase_HI_RT_Ty3"/>
    <property type="match status" value="1"/>
</dbReference>
<keyword evidence="5" id="KW-0460">Magnesium</keyword>
<keyword evidence="4" id="KW-0378">Hydrolase</keyword>
<keyword evidence="6" id="KW-0229">DNA integration</keyword>
<dbReference type="PANTHER" id="PTHR37984">
    <property type="entry name" value="PROTEIN CBG26694"/>
    <property type="match status" value="1"/>
</dbReference>
<evidence type="ECO:0000256" key="6">
    <source>
        <dbReference type="ARBA" id="ARBA00022908"/>
    </source>
</evidence>
<evidence type="ECO:0000313" key="13">
    <source>
        <dbReference type="EMBL" id="PHJ23029.1"/>
    </source>
</evidence>
<accession>A0A2C6L3W0</accession>
<dbReference type="InterPro" id="IPR036397">
    <property type="entry name" value="RNaseH_sf"/>
</dbReference>
<dbReference type="FunFam" id="3.10.20.370:FF:000001">
    <property type="entry name" value="Retrovirus-related Pol polyprotein from transposon 17.6-like protein"/>
    <property type="match status" value="1"/>
</dbReference>
<name>A0A2C6L3W0_9APIC</name>
<dbReference type="PANTHER" id="PTHR37984:SF15">
    <property type="entry name" value="INTEGRASE CATALYTIC DOMAIN-CONTAINING PROTEIN"/>
    <property type="match status" value="1"/>
</dbReference>
<dbReference type="AlphaFoldDB" id="A0A2C6L3W0"/>
<keyword evidence="7" id="KW-0695">RNA-directed DNA polymerase</keyword>
<dbReference type="SUPFAM" id="SSF54160">
    <property type="entry name" value="Chromo domain-like"/>
    <property type="match status" value="1"/>
</dbReference>
<evidence type="ECO:0000256" key="2">
    <source>
        <dbReference type="ARBA" id="ARBA00022723"/>
    </source>
</evidence>
<dbReference type="Pfam" id="PF24626">
    <property type="entry name" value="SH3_Tf2-1"/>
    <property type="match status" value="1"/>
</dbReference>
<dbReference type="GO" id="GO:0004190">
    <property type="term" value="F:aspartic-type endopeptidase activity"/>
    <property type="evidence" value="ECO:0007669"/>
    <property type="project" value="UniProtKB-KW"/>
</dbReference>
<evidence type="ECO:0000256" key="5">
    <source>
        <dbReference type="ARBA" id="ARBA00022842"/>
    </source>
</evidence>
<keyword evidence="10" id="KW-0233">DNA recombination</keyword>
<dbReference type="InterPro" id="IPR050951">
    <property type="entry name" value="Retrovirus_Pol_polyprotein"/>
</dbReference>
<keyword evidence="3" id="KW-0064">Aspartyl protease</keyword>
<dbReference type="GO" id="GO:0006508">
    <property type="term" value="P:proteolysis"/>
    <property type="evidence" value="ECO:0007669"/>
    <property type="project" value="UniProtKB-KW"/>
</dbReference>
<evidence type="ECO:0000256" key="3">
    <source>
        <dbReference type="ARBA" id="ARBA00022750"/>
    </source>
</evidence>
<evidence type="ECO:0000256" key="4">
    <source>
        <dbReference type="ARBA" id="ARBA00022801"/>
    </source>
</evidence>
<dbReference type="GO" id="GO:0006310">
    <property type="term" value="P:DNA recombination"/>
    <property type="evidence" value="ECO:0007669"/>
    <property type="project" value="UniProtKB-KW"/>
</dbReference>
<keyword evidence="2" id="KW-0479">Metal-binding</keyword>
<comment type="caution">
    <text evidence="13">The sequence shown here is derived from an EMBL/GenBank/DDBJ whole genome shotgun (WGS) entry which is preliminary data.</text>
</comment>
<sequence length="606" mass="69207">MKWDTPLTDKHQVKRFYGLASYYRMFVPQFASIALPLTRLLRKDALFSWGPDEQGAVDRLRELLCRPPVLALPDFHKVFILYTDASDGALGAVLAQEYQGRERPIAFLSRALTAQERNYPVRDKELLSVVWAIKQLHSYLRCAPFILRTDHQSLTFLKRTRFPDDNARHPGVKKTLRAIRRKYTWQGMERDVREYVSTCIKCQKNKPRCSKPPGLLQPLPIPHRPWQSISIDFVTGLPASGVSAYDSICVVVDRFSKMAHFVPLHSTVTAEQFAKLFLDRVWCLHGFPTSIVSDRDPKFVSAFWGSFCEQLGIRRLLSTSAHPQTDGQTERTIRTLTQMLRGYVGNAPEEWVSYLAVAEFAYNSAVHESTQASPFSLVYVEPPDDFPELPQSEETSLNDALQKAAARLALAKDNLVKAQEAQKKNYDRTRKHEVLQAGDLVMVSTRLLRGHSTREKKLAPRWEGPFKVLKRVNDLAYVVDFPPSMRVHRTVNIGFLRKCEVSARYPRLLPSVDEAAPSRGLAERHRRKCRSRGLDGADMHPYCIEAILESRERKKRDGTSERQFLVKWKDSELGETWENYGTLCDMLTPEDMELLKSVSAGEDAAV</sequence>
<gene>
    <name evidence="13" type="ORF">CSUI_003120</name>
</gene>
<keyword evidence="8" id="KW-0239">DNA-directed DNA polymerase</keyword>
<evidence type="ECO:0000256" key="8">
    <source>
        <dbReference type="ARBA" id="ARBA00022932"/>
    </source>
</evidence>
<dbReference type="Gene3D" id="3.10.20.370">
    <property type="match status" value="1"/>
</dbReference>
<dbReference type="InterPro" id="IPR043502">
    <property type="entry name" value="DNA/RNA_pol_sf"/>
</dbReference>
<dbReference type="PROSITE" id="PS50013">
    <property type="entry name" value="CHROMO_2"/>
    <property type="match status" value="1"/>
</dbReference>
<dbReference type="GO" id="GO:0003887">
    <property type="term" value="F:DNA-directed DNA polymerase activity"/>
    <property type="evidence" value="ECO:0007669"/>
    <property type="project" value="UniProtKB-KW"/>
</dbReference>
<dbReference type="GO" id="GO:0003964">
    <property type="term" value="F:RNA-directed DNA polymerase activity"/>
    <property type="evidence" value="ECO:0007669"/>
    <property type="project" value="UniProtKB-KW"/>
</dbReference>
<keyword evidence="8" id="KW-0808">Transferase</keyword>
<dbReference type="GO" id="GO:0015074">
    <property type="term" value="P:DNA integration"/>
    <property type="evidence" value="ECO:0007669"/>
    <property type="project" value="UniProtKB-KW"/>
</dbReference>
<keyword evidence="1" id="KW-0645">Protease</keyword>
<feature type="domain" description="Integrase catalytic" evidence="12">
    <location>
        <begin position="221"/>
        <end position="382"/>
    </location>
</feature>
<dbReference type="FunFam" id="3.30.70.270:FF:000020">
    <property type="entry name" value="Transposon Tf2-6 polyprotein-like Protein"/>
    <property type="match status" value="1"/>
</dbReference>
<dbReference type="Gene3D" id="2.40.50.40">
    <property type="match status" value="1"/>
</dbReference>
<dbReference type="InterPro" id="IPR016197">
    <property type="entry name" value="Chromo-like_dom_sf"/>
</dbReference>
<dbReference type="SUPFAM" id="SSF56672">
    <property type="entry name" value="DNA/RNA polymerases"/>
    <property type="match status" value="1"/>
</dbReference>
<dbReference type="SUPFAM" id="SSF53098">
    <property type="entry name" value="Ribonuclease H-like"/>
    <property type="match status" value="1"/>
</dbReference>
<dbReference type="InterPro" id="IPR041577">
    <property type="entry name" value="RT_RNaseH_2"/>
</dbReference>
<dbReference type="InterPro" id="IPR001584">
    <property type="entry name" value="Integrase_cat-core"/>
</dbReference>
<dbReference type="GO" id="GO:0046872">
    <property type="term" value="F:metal ion binding"/>
    <property type="evidence" value="ECO:0007669"/>
    <property type="project" value="UniProtKB-KW"/>
</dbReference>
<evidence type="ECO:0000259" key="11">
    <source>
        <dbReference type="PROSITE" id="PS50013"/>
    </source>
</evidence>
<dbReference type="Pfam" id="PF00665">
    <property type="entry name" value="rve"/>
    <property type="match status" value="1"/>
</dbReference>
<evidence type="ECO:0000259" key="12">
    <source>
        <dbReference type="PROSITE" id="PS50994"/>
    </source>
</evidence>
<dbReference type="VEuPathDB" id="ToxoDB:CSUI_003120"/>
<dbReference type="Gene3D" id="3.30.420.10">
    <property type="entry name" value="Ribonuclease H-like superfamily/Ribonuclease H"/>
    <property type="match status" value="1"/>
</dbReference>
<dbReference type="RefSeq" id="XP_067924706.1">
    <property type="nucleotide sequence ID" value="XM_068063318.1"/>
</dbReference>
<dbReference type="FunFam" id="3.30.420.10:FF:000032">
    <property type="entry name" value="Retrovirus-related Pol polyprotein from transposon 297-like Protein"/>
    <property type="match status" value="1"/>
</dbReference>
<dbReference type="Pfam" id="PF17921">
    <property type="entry name" value="Integrase_H2C2"/>
    <property type="match status" value="1"/>
</dbReference>
<dbReference type="EMBL" id="MIGC01001344">
    <property type="protein sequence ID" value="PHJ23029.1"/>
    <property type="molecule type" value="Genomic_DNA"/>
</dbReference>
<evidence type="ECO:0000256" key="9">
    <source>
        <dbReference type="ARBA" id="ARBA00023125"/>
    </source>
</evidence>
<dbReference type="CDD" id="cd00024">
    <property type="entry name" value="CD_CSD"/>
    <property type="match status" value="1"/>
</dbReference>
<protein>
    <submittedName>
        <fullName evidence="13">Dna rna polymerases superfamily protein</fullName>
    </submittedName>
</protein>
<evidence type="ECO:0000256" key="10">
    <source>
        <dbReference type="ARBA" id="ARBA00023172"/>
    </source>
</evidence>
<proteinExistence type="predicted"/>